<name>T1KA81_TETUR</name>
<organism evidence="2 3">
    <name type="scientific">Tetranychus urticae</name>
    <name type="common">Two-spotted spider mite</name>
    <dbReference type="NCBI Taxonomy" id="32264"/>
    <lineage>
        <taxon>Eukaryota</taxon>
        <taxon>Metazoa</taxon>
        <taxon>Ecdysozoa</taxon>
        <taxon>Arthropoda</taxon>
        <taxon>Chelicerata</taxon>
        <taxon>Arachnida</taxon>
        <taxon>Acari</taxon>
        <taxon>Acariformes</taxon>
        <taxon>Trombidiformes</taxon>
        <taxon>Prostigmata</taxon>
        <taxon>Eleutherengona</taxon>
        <taxon>Raphignathae</taxon>
        <taxon>Tetranychoidea</taxon>
        <taxon>Tetranychidae</taxon>
        <taxon>Tetranychus</taxon>
    </lineage>
</organism>
<feature type="region of interest" description="Disordered" evidence="1">
    <location>
        <begin position="1"/>
        <end position="20"/>
    </location>
</feature>
<dbReference type="HOGENOM" id="CLU_3428652_0_0_1"/>
<dbReference type="EnsemblMetazoa" id="tetur07g07580.1">
    <property type="protein sequence ID" value="tetur07g07580.1"/>
    <property type="gene ID" value="tetur07g07580"/>
</dbReference>
<keyword evidence="3" id="KW-1185">Reference proteome</keyword>
<sequence length="20" mass="2350">MPKATKMDEKQENDLKTLND</sequence>
<reference evidence="3" key="1">
    <citation type="submission" date="2011-08" db="EMBL/GenBank/DDBJ databases">
        <authorList>
            <person name="Rombauts S."/>
        </authorList>
    </citation>
    <scope>NUCLEOTIDE SEQUENCE</scope>
    <source>
        <strain evidence="3">London</strain>
    </source>
</reference>
<reference evidence="2" key="2">
    <citation type="submission" date="2015-06" db="UniProtKB">
        <authorList>
            <consortium name="EnsemblMetazoa"/>
        </authorList>
    </citation>
    <scope>IDENTIFICATION</scope>
</reference>
<proteinExistence type="predicted"/>
<protein>
    <submittedName>
        <fullName evidence="2">Uncharacterized protein</fullName>
    </submittedName>
</protein>
<evidence type="ECO:0000313" key="3">
    <source>
        <dbReference type="Proteomes" id="UP000015104"/>
    </source>
</evidence>
<evidence type="ECO:0000256" key="1">
    <source>
        <dbReference type="SAM" id="MobiDB-lite"/>
    </source>
</evidence>
<dbReference type="EMBL" id="CAEY01001896">
    <property type="status" value="NOT_ANNOTATED_CDS"/>
    <property type="molecule type" value="Genomic_DNA"/>
</dbReference>
<dbReference type="Proteomes" id="UP000015104">
    <property type="component" value="Unassembled WGS sequence"/>
</dbReference>
<evidence type="ECO:0000313" key="2">
    <source>
        <dbReference type="EnsemblMetazoa" id="tetur07g07580.1"/>
    </source>
</evidence>
<dbReference type="AlphaFoldDB" id="T1KA81"/>
<accession>T1KA81</accession>